<organism evidence="1">
    <name type="scientific">Ensete ventricosum</name>
    <name type="common">Abyssinian banana</name>
    <name type="synonym">Musa ensete</name>
    <dbReference type="NCBI Taxonomy" id="4639"/>
    <lineage>
        <taxon>Eukaryota</taxon>
        <taxon>Viridiplantae</taxon>
        <taxon>Streptophyta</taxon>
        <taxon>Embryophyta</taxon>
        <taxon>Tracheophyta</taxon>
        <taxon>Spermatophyta</taxon>
        <taxon>Magnoliopsida</taxon>
        <taxon>Liliopsida</taxon>
        <taxon>Zingiberales</taxon>
        <taxon>Musaceae</taxon>
        <taxon>Ensete</taxon>
    </lineage>
</organism>
<reference evidence="1" key="1">
    <citation type="journal article" date="2018" name="Data Brief">
        <title>Genome sequence data from 17 accessions of Ensete ventricosum, a staple food crop for millions in Ethiopia.</title>
        <authorList>
            <person name="Yemataw Z."/>
            <person name="Muzemil S."/>
            <person name="Ambachew D."/>
            <person name="Tripathi L."/>
            <person name="Tesfaye K."/>
            <person name="Chala A."/>
            <person name="Farbos A."/>
            <person name="O'Neill P."/>
            <person name="Moore K."/>
            <person name="Grant M."/>
            <person name="Studholme D.J."/>
        </authorList>
    </citation>
    <scope>NUCLEOTIDE SEQUENCE [LARGE SCALE GENOMIC DNA]</scope>
    <source>
        <tissue evidence="1">Leaf</tissue>
    </source>
</reference>
<dbReference type="EMBL" id="KV876676">
    <property type="protein sequence ID" value="RZR75287.1"/>
    <property type="molecule type" value="Genomic_DNA"/>
</dbReference>
<sequence>MSSTSSPCKLPPPLLLALIAVSPPCHCRHRPDPAAAALTGFRCPVAAQSRRCLPCSSSRLPLPSLTIGCCLLPPAPIVNAVVVLLLRFLTTACHPALLLLLPPALPSHPYHPCYRIILPHCSLASCGFSTHCCHCRNLPFLLSYHNSRTSPLPSLSAASSSAGHLCSSLPSTAVQPLPAVALVATVAPLCSACTLLPLSLQLPQPPPRPLPLFSPPKTVAASLVSHGHYLLSSSIAVLTTATRCCLLLTTDQPSASSLYHNRIYRIHLHPITAT</sequence>
<proteinExistence type="predicted"/>
<protein>
    <submittedName>
        <fullName evidence="1">Uncharacterized protein</fullName>
    </submittedName>
</protein>
<accession>A0A444D361</accession>
<gene>
    <name evidence="1" type="ORF">BHM03_00053810</name>
</gene>
<name>A0A444D361_ENSVE</name>
<evidence type="ECO:0000313" key="1">
    <source>
        <dbReference type="EMBL" id="RZR75287.1"/>
    </source>
</evidence>
<dbReference type="AlphaFoldDB" id="A0A444D361"/>
<dbReference type="Proteomes" id="UP000290560">
    <property type="component" value="Unassembled WGS sequence"/>
</dbReference>